<comment type="caution">
    <text evidence="4">The sequence shown here is derived from an EMBL/GenBank/DDBJ whole genome shotgun (WGS) entry which is preliminary data.</text>
</comment>
<dbReference type="PROSITE" id="PS50096">
    <property type="entry name" value="IQ"/>
    <property type="match status" value="1"/>
</dbReference>
<keyword evidence="1" id="KW-0112">Calmodulin-binding</keyword>
<feature type="region of interest" description="Disordered" evidence="3">
    <location>
        <begin position="60"/>
        <end position="98"/>
    </location>
</feature>
<dbReference type="PANTHER" id="PTHR32295">
    <property type="entry name" value="IQ-DOMAIN 5-RELATED"/>
    <property type="match status" value="1"/>
</dbReference>
<dbReference type="PANTHER" id="PTHR32295:SF15">
    <property type="entry name" value="PROTEIN IQ-DOMAIN 33"/>
    <property type="match status" value="1"/>
</dbReference>
<gene>
    <name evidence="4" type="ORF">POM88_052021</name>
</gene>
<reference evidence="4" key="2">
    <citation type="submission" date="2023-05" db="EMBL/GenBank/DDBJ databases">
        <authorList>
            <person name="Schelkunov M.I."/>
        </authorList>
    </citation>
    <scope>NUCLEOTIDE SEQUENCE</scope>
    <source>
        <strain evidence="4">Hsosn_3</strain>
        <tissue evidence="4">Leaf</tissue>
    </source>
</reference>
<reference evidence="4" key="1">
    <citation type="submission" date="2023-02" db="EMBL/GenBank/DDBJ databases">
        <title>Genome of toxic invasive species Heracleum sosnowskyi carries increased number of genes despite the absence of recent whole-genome duplications.</title>
        <authorList>
            <person name="Schelkunov M."/>
            <person name="Shtratnikova V."/>
            <person name="Makarenko M."/>
            <person name="Klepikova A."/>
            <person name="Omelchenko D."/>
            <person name="Novikova G."/>
            <person name="Obukhova E."/>
            <person name="Bogdanov V."/>
            <person name="Penin A."/>
            <person name="Logacheva M."/>
        </authorList>
    </citation>
    <scope>NUCLEOTIDE SEQUENCE</scope>
    <source>
        <strain evidence="4">Hsosn_3</strain>
        <tissue evidence="4">Leaf</tissue>
    </source>
</reference>
<sequence length="405" mass="46336">MGITGELVRSVFSKSKSFRTHETNVRSYSERKRWKSSVRSYLCGDEFNSVLAEEDSASVRSSRATVTQPMPEDLVEKPDAESKQNDVDIQEEKQNSTSNLFRKDDAAIVIQTALRSFLARRHKDELSMMDCKEKLAVGAKSKRSDSVGTSIEVQTGNSTVHSFQEETESLPQRGQHKGRPQVLKLKEDWDDSTVSSNISKLRMQNRLEATTRRERALAYAFSQQLRVCSKKKHTRSESDVMESNMGWNWLERWMATRQQENCLTEITKQYEPLNRNQKSATRKRLLFDVAGEEESCGSNEVSIQLDNVTVSAFSKEKEDYTKPLRDRLKPTSVSRCKTLPSYHYSKETVNVDAQTNNTKDKVKVVKKYSAEEDETDKKHYKPKQPSGLKRETECKDATINASSEL</sequence>
<feature type="compositionally biased region" description="Basic and acidic residues" evidence="3">
    <location>
        <begin position="74"/>
        <end position="94"/>
    </location>
</feature>
<proteinExistence type="inferred from homology"/>
<evidence type="ECO:0000313" key="5">
    <source>
        <dbReference type="Proteomes" id="UP001237642"/>
    </source>
</evidence>
<name>A0AAD8LY96_9APIA</name>
<evidence type="ECO:0000256" key="2">
    <source>
        <dbReference type="ARBA" id="ARBA00024341"/>
    </source>
</evidence>
<dbReference type="Proteomes" id="UP001237642">
    <property type="component" value="Unassembled WGS sequence"/>
</dbReference>
<organism evidence="4 5">
    <name type="scientific">Heracleum sosnowskyi</name>
    <dbReference type="NCBI Taxonomy" id="360622"/>
    <lineage>
        <taxon>Eukaryota</taxon>
        <taxon>Viridiplantae</taxon>
        <taxon>Streptophyta</taxon>
        <taxon>Embryophyta</taxon>
        <taxon>Tracheophyta</taxon>
        <taxon>Spermatophyta</taxon>
        <taxon>Magnoliopsida</taxon>
        <taxon>eudicotyledons</taxon>
        <taxon>Gunneridae</taxon>
        <taxon>Pentapetalae</taxon>
        <taxon>asterids</taxon>
        <taxon>campanulids</taxon>
        <taxon>Apiales</taxon>
        <taxon>Apiaceae</taxon>
        <taxon>Apioideae</taxon>
        <taxon>apioid superclade</taxon>
        <taxon>Tordylieae</taxon>
        <taxon>Tordyliinae</taxon>
        <taxon>Heracleum</taxon>
    </lineage>
</organism>
<dbReference type="AlphaFoldDB" id="A0AAD8LY96"/>
<keyword evidence="5" id="KW-1185">Reference proteome</keyword>
<feature type="region of interest" description="Disordered" evidence="3">
    <location>
        <begin position="368"/>
        <end position="405"/>
    </location>
</feature>
<dbReference type="InterPro" id="IPR000048">
    <property type="entry name" value="IQ_motif_EF-hand-BS"/>
</dbReference>
<dbReference type="Pfam" id="PF00612">
    <property type="entry name" value="IQ"/>
    <property type="match status" value="1"/>
</dbReference>
<dbReference type="GO" id="GO:0005516">
    <property type="term" value="F:calmodulin binding"/>
    <property type="evidence" value="ECO:0007669"/>
    <property type="project" value="UniProtKB-KW"/>
</dbReference>
<evidence type="ECO:0000313" key="4">
    <source>
        <dbReference type="EMBL" id="KAK1353656.1"/>
    </source>
</evidence>
<evidence type="ECO:0000256" key="1">
    <source>
        <dbReference type="ARBA" id="ARBA00022860"/>
    </source>
</evidence>
<accession>A0AAD8LY96</accession>
<comment type="similarity">
    <text evidence="2">Belongs to the IQD family.</text>
</comment>
<evidence type="ECO:0000256" key="3">
    <source>
        <dbReference type="SAM" id="MobiDB-lite"/>
    </source>
</evidence>
<protein>
    <submittedName>
        <fullName evidence="4">Protein IQ-DOMAIN 1</fullName>
    </submittedName>
</protein>
<dbReference type="EMBL" id="JAUIZM010000012">
    <property type="protein sequence ID" value="KAK1353656.1"/>
    <property type="molecule type" value="Genomic_DNA"/>
</dbReference>